<feature type="region of interest" description="Disordered" evidence="1">
    <location>
        <begin position="84"/>
        <end position="106"/>
    </location>
</feature>
<keyword evidence="2" id="KW-0812">Transmembrane</keyword>
<dbReference type="AlphaFoldDB" id="A0A5N5XCV9"/>
<dbReference type="OrthoDB" id="5426165at2759"/>
<accession>A0A5N5XCV9</accession>
<dbReference type="PANTHER" id="PTHR40623">
    <property type="entry name" value="INTEGRAL MEMBRANE PROTEIN"/>
    <property type="match status" value="1"/>
</dbReference>
<feature type="transmembrane region" description="Helical" evidence="2">
    <location>
        <begin position="13"/>
        <end position="33"/>
    </location>
</feature>
<keyword evidence="2" id="KW-1133">Transmembrane helix</keyword>
<name>A0A5N5XCV9_9EURO</name>
<protein>
    <submittedName>
        <fullName evidence="3">Uncharacterized protein</fullName>
    </submittedName>
</protein>
<keyword evidence="4" id="KW-1185">Reference proteome</keyword>
<feature type="region of interest" description="Disordered" evidence="1">
    <location>
        <begin position="166"/>
        <end position="186"/>
    </location>
</feature>
<dbReference type="PANTHER" id="PTHR40623:SF2">
    <property type="entry name" value="INTEGRAL MEMBRANE PROTEIN"/>
    <property type="match status" value="1"/>
</dbReference>
<gene>
    <name evidence="3" type="ORF">BDV29DRAFT_168279</name>
</gene>
<evidence type="ECO:0000313" key="4">
    <source>
        <dbReference type="Proteomes" id="UP000326565"/>
    </source>
</evidence>
<sequence length="269" mass="30615">MQFWVGWALWQKLSFVLAGLLALVLIYSLCVLIHNRRAIKRYAAADAHMKAIHDAEEHPMLLEANEVPFGARALERGVLVEGIWTPGRNSPQEPSTPKRDASAEPAPNQFFTNLATTVQKPTQTYMPVSQANQSDSRRPSMVTDKRTEISESNYFNSLHMNKRYQPATHDVSSPQDTADSDNVRPKGLFSTRSSWVSKPFDKRMSGIEGHHQRTSSEEFRRRISRLFDENVQARPIEMFQLQSVPAHLSDIHHEEPHKDASIHRPNLAI</sequence>
<proteinExistence type="predicted"/>
<organism evidence="3 4">
    <name type="scientific">Aspergillus leporis</name>
    <dbReference type="NCBI Taxonomy" id="41062"/>
    <lineage>
        <taxon>Eukaryota</taxon>
        <taxon>Fungi</taxon>
        <taxon>Dikarya</taxon>
        <taxon>Ascomycota</taxon>
        <taxon>Pezizomycotina</taxon>
        <taxon>Eurotiomycetes</taxon>
        <taxon>Eurotiomycetidae</taxon>
        <taxon>Eurotiales</taxon>
        <taxon>Aspergillaceae</taxon>
        <taxon>Aspergillus</taxon>
        <taxon>Aspergillus subgen. Circumdati</taxon>
    </lineage>
</organism>
<evidence type="ECO:0000256" key="1">
    <source>
        <dbReference type="SAM" id="MobiDB-lite"/>
    </source>
</evidence>
<evidence type="ECO:0000313" key="3">
    <source>
        <dbReference type="EMBL" id="KAB8077354.1"/>
    </source>
</evidence>
<evidence type="ECO:0000256" key="2">
    <source>
        <dbReference type="SAM" id="Phobius"/>
    </source>
</evidence>
<keyword evidence="2" id="KW-0472">Membrane</keyword>
<reference evidence="3 4" key="1">
    <citation type="submission" date="2019-04" db="EMBL/GenBank/DDBJ databases">
        <title>Friends and foes A comparative genomics study of 23 Aspergillus species from section Flavi.</title>
        <authorList>
            <consortium name="DOE Joint Genome Institute"/>
            <person name="Kjaerbolling I."/>
            <person name="Vesth T."/>
            <person name="Frisvad J.C."/>
            <person name="Nybo J.L."/>
            <person name="Theobald S."/>
            <person name="Kildgaard S."/>
            <person name="Isbrandt T."/>
            <person name="Kuo A."/>
            <person name="Sato A."/>
            <person name="Lyhne E.K."/>
            <person name="Kogle M.E."/>
            <person name="Wiebenga A."/>
            <person name="Kun R.S."/>
            <person name="Lubbers R.J."/>
            <person name="Makela M.R."/>
            <person name="Barry K."/>
            <person name="Chovatia M."/>
            <person name="Clum A."/>
            <person name="Daum C."/>
            <person name="Haridas S."/>
            <person name="He G."/>
            <person name="LaButti K."/>
            <person name="Lipzen A."/>
            <person name="Mondo S."/>
            <person name="Riley R."/>
            <person name="Salamov A."/>
            <person name="Simmons B.A."/>
            <person name="Magnuson J.K."/>
            <person name="Henrissat B."/>
            <person name="Mortensen U.H."/>
            <person name="Larsen T.O."/>
            <person name="Devries R.P."/>
            <person name="Grigoriev I.V."/>
            <person name="Machida M."/>
            <person name="Baker S.E."/>
            <person name="Andersen M.R."/>
        </authorList>
    </citation>
    <scope>NUCLEOTIDE SEQUENCE [LARGE SCALE GENOMIC DNA]</scope>
    <source>
        <strain evidence="3 4">CBS 151.66</strain>
    </source>
</reference>
<dbReference type="EMBL" id="ML732169">
    <property type="protein sequence ID" value="KAB8077354.1"/>
    <property type="molecule type" value="Genomic_DNA"/>
</dbReference>
<dbReference type="Proteomes" id="UP000326565">
    <property type="component" value="Unassembled WGS sequence"/>
</dbReference>